<feature type="region of interest" description="Disordered" evidence="2">
    <location>
        <begin position="1"/>
        <end position="32"/>
    </location>
</feature>
<organism evidence="3 4">
    <name type="scientific">Macrophomina phaseolina</name>
    <dbReference type="NCBI Taxonomy" id="35725"/>
    <lineage>
        <taxon>Eukaryota</taxon>
        <taxon>Fungi</taxon>
        <taxon>Dikarya</taxon>
        <taxon>Ascomycota</taxon>
        <taxon>Pezizomycotina</taxon>
        <taxon>Dothideomycetes</taxon>
        <taxon>Dothideomycetes incertae sedis</taxon>
        <taxon>Botryosphaeriales</taxon>
        <taxon>Botryosphaeriaceae</taxon>
        <taxon>Macrophomina</taxon>
    </lineage>
</organism>
<evidence type="ECO:0000313" key="4">
    <source>
        <dbReference type="Proteomes" id="UP000774617"/>
    </source>
</evidence>
<proteinExistence type="predicted"/>
<evidence type="ECO:0000313" key="3">
    <source>
        <dbReference type="EMBL" id="KAH7052029.1"/>
    </source>
</evidence>
<keyword evidence="4" id="KW-1185">Reference proteome</keyword>
<name>A0ABQ8GFE5_9PEZI</name>
<dbReference type="Proteomes" id="UP000774617">
    <property type="component" value="Unassembled WGS sequence"/>
</dbReference>
<feature type="coiled-coil region" evidence="1">
    <location>
        <begin position="338"/>
        <end position="414"/>
    </location>
</feature>
<protein>
    <submittedName>
        <fullName evidence="3">Uncharacterized protein</fullName>
    </submittedName>
</protein>
<dbReference type="EMBL" id="JAGTJR010000011">
    <property type="protein sequence ID" value="KAH7052029.1"/>
    <property type="molecule type" value="Genomic_DNA"/>
</dbReference>
<feature type="region of interest" description="Disordered" evidence="2">
    <location>
        <begin position="208"/>
        <end position="337"/>
    </location>
</feature>
<evidence type="ECO:0000256" key="2">
    <source>
        <dbReference type="SAM" id="MobiDB-lite"/>
    </source>
</evidence>
<evidence type="ECO:0000256" key="1">
    <source>
        <dbReference type="SAM" id="Coils"/>
    </source>
</evidence>
<comment type="caution">
    <text evidence="3">The sequence shown here is derived from an EMBL/GenBank/DDBJ whole genome shotgun (WGS) entry which is preliminary data.</text>
</comment>
<keyword evidence="1" id="KW-0175">Coiled coil</keyword>
<gene>
    <name evidence="3" type="ORF">B0J12DRAFT_61206</name>
</gene>
<feature type="compositionally biased region" description="Polar residues" evidence="2">
    <location>
        <begin position="305"/>
        <end position="314"/>
    </location>
</feature>
<reference evidence="3 4" key="1">
    <citation type="journal article" date="2021" name="Nat. Commun.">
        <title>Genetic determinants of endophytism in the Arabidopsis root mycobiome.</title>
        <authorList>
            <person name="Mesny F."/>
            <person name="Miyauchi S."/>
            <person name="Thiergart T."/>
            <person name="Pickel B."/>
            <person name="Atanasova L."/>
            <person name="Karlsson M."/>
            <person name="Huettel B."/>
            <person name="Barry K.W."/>
            <person name="Haridas S."/>
            <person name="Chen C."/>
            <person name="Bauer D."/>
            <person name="Andreopoulos W."/>
            <person name="Pangilinan J."/>
            <person name="LaButti K."/>
            <person name="Riley R."/>
            <person name="Lipzen A."/>
            <person name="Clum A."/>
            <person name="Drula E."/>
            <person name="Henrissat B."/>
            <person name="Kohler A."/>
            <person name="Grigoriev I.V."/>
            <person name="Martin F.M."/>
            <person name="Hacquard S."/>
        </authorList>
    </citation>
    <scope>NUCLEOTIDE SEQUENCE [LARGE SCALE GENOMIC DNA]</scope>
    <source>
        <strain evidence="3 4">MPI-SDFR-AT-0080</strain>
    </source>
</reference>
<feature type="compositionally biased region" description="Low complexity" evidence="2">
    <location>
        <begin position="221"/>
        <end position="232"/>
    </location>
</feature>
<accession>A0ABQ8GFE5</accession>
<sequence length="419" mass="46949">MPAAQPTRSAAMRARNSDSPAEPRGDLTEVRPNGNWRLREDEQENMRLLWERILDAAREHQIALVDAAELRAFNAVERKPFVVKAKKIAGVVDRRTLKDAFWAVGFPMSAAGSANWRVRIDTFWLFTDVSREGFEYITNHIVTVQDPNRASGANRTTYAVDPLSLQINTAPGNDAAEIDVCRLISDDIRKRKHKNMIPGALINCEKEEAAAEHEPHSTTGAEAAAADQARPQRAFDHEASTRAASPIYPRWPARSNKRYRPVVEEDENEDRGSKNIAPANSAPKAEDSDDYCEMVGEPRGISGKSVGSTDGQSRGHSKPPDAGSGASHAHTTLDAQRLSLALKTNKKLEEKVRELREALNEREKELQESNQAIKEREENLMQKAESITRYKRLVEELREEKQELSTKVDKLKDRLMDGN</sequence>